<keyword evidence="4" id="KW-1133">Transmembrane helix</keyword>
<dbReference type="AlphaFoldDB" id="A0A8T4IR08"/>
<evidence type="ECO:0000313" key="6">
    <source>
        <dbReference type="EMBL" id="MBR7671814.1"/>
    </source>
</evidence>
<accession>A0A8T4IR08</accession>
<feature type="transmembrane region" description="Helical" evidence="4">
    <location>
        <begin position="69"/>
        <end position="89"/>
    </location>
</feature>
<keyword evidence="4" id="KW-0472">Membrane</keyword>
<dbReference type="EMBL" id="JAGSMN010000036">
    <property type="protein sequence ID" value="MBR7671814.1"/>
    <property type="molecule type" value="Genomic_DNA"/>
</dbReference>
<protein>
    <submittedName>
        <fullName evidence="6">Peptidoglycan-binding protein</fullName>
    </submittedName>
</protein>
<keyword evidence="2" id="KW-0175">Coiled coil</keyword>
<feature type="compositionally biased region" description="Low complexity" evidence="3">
    <location>
        <begin position="149"/>
        <end position="174"/>
    </location>
</feature>
<dbReference type="InterPro" id="IPR036366">
    <property type="entry name" value="PGBDSf"/>
</dbReference>
<dbReference type="Pfam" id="PF01471">
    <property type="entry name" value="PG_binding_1"/>
    <property type="match status" value="1"/>
</dbReference>
<evidence type="ECO:0000256" key="3">
    <source>
        <dbReference type="SAM" id="MobiDB-lite"/>
    </source>
</evidence>
<feature type="domain" description="Peptidoglycan binding-like" evidence="5">
    <location>
        <begin position="219"/>
        <end position="265"/>
    </location>
</feature>
<dbReference type="Gene3D" id="2.40.420.20">
    <property type="match status" value="1"/>
</dbReference>
<feature type="region of interest" description="Disordered" evidence="3">
    <location>
        <begin position="1"/>
        <end position="62"/>
    </location>
</feature>
<comment type="caution">
    <text evidence="6">The sequence shown here is derived from an EMBL/GenBank/DDBJ whole genome shotgun (WGS) entry which is preliminary data.</text>
</comment>
<dbReference type="InterPro" id="IPR036365">
    <property type="entry name" value="PGBD-like_sf"/>
</dbReference>
<evidence type="ECO:0000313" key="7">
    <source>
        <dbReference type="Proteomes" id="UP000675554"/>
    </source>
</evidence>
<dbReference type="InterPro" id="IPR050465">
    <property type="entry name" value="UPF0194_transport"/>
</dbReference>
<dbReference type="GO" id="GO:0030313">
    <property type="term" value="C:cell envelope"/>
    <property type="evidence" value="ECO:0007669"/>
    <property type="project" value="UniProtKB-SubCell"/>
</dbReference>
<feature type="compositionally biased region" description="Acidic residues" evidence="3">
    <location>
        <begin position="351"/>
        <end position="362"/>
    </location>
</feature>
<dbReference type="Proteomes" id="UP000675554">
    <property type="component" value="Unassembled WGS sequence"/>
</dbReference>
<dbReference type="Gene3D" id="1.10.101.10">
    <property type="entry name" value="PGBD-like superfamily/PGBD"/>
    <property type="match status" value="1"/>
</dbReference>
<feature type="compositionally biased region" description="Low complexity" evidence="3">
    <location>
        <begin position="89"/>
        <end position="108"/>
    </location>
</feature>
<dbReference type="PANTHER" id="PTHR32347">
    <property type="entry name" value="EFFLUX SYSTEM COMPONENT YKNX-RELATED"/>
    <property type="match status" value="1"/>
</dbReference>
<proteinExistence type="predicted"/>
<evidence type="ECO:0000256" key="4">
    <source>
        <dbReference type="SAM" id="Phobius"/>
    </source>
</evidence>
<feature type="compositionally biased region" description="Polar residues" evidence="3">
    <location>
        <begin position="323"/>
        <end position="333"/>
    </location>
</feature>
<gene>
    <name evidence="6" type="ORF">KDA82_01915</name>
</gene>
<dbReference type="InterPro" id="IPR002477">
    <property type="entry name" value="Peptidoglycan-bd-like"/>
</dbReference>
<evidence type="ECO:0000256" key="1">
    <source>
        <dbReference type="ARBA" id="ARBA00004196"/>
    </source>
</evidence>
<comment type="subcellular location">
    <subcellularLocation>
        <location evidence="1">Cell envelope</location>
    </subcellularLocation>
</comment>
<keyword evidence="4" id="KW-0812">Transmembrane</keyword>
<keyword evidence="7" id="KW-1185">Reference proteome</keyword>
<name>A0A8T4IR08_9ACTN</name>
<reference evidence="6" key="1">
    <citation type="submission" date="2021-04" db="EMBL/GenBank/DDBJ databases">
        <title>Sequencing of actinobacteria type strains.</title>
        <authorList>
            <person name="Nguyen G.-S."/>
            <person name="Wentzel A."/>
        </authorList>
    </citation>
    <scope>NUCLEOTIDE SEQUENCE</scope>
    <source>
        <strain evidence="6">DSM 42095</strain>
    </source>
</reference>
<organism evidence="6 7">
    <name type="scientific">Streptomyces daliensis</name>
    <dbReference type="NCBI Taxonomy" id="299421"/>
    <lineage>
        <taxon>Bacteria</taxon>
        <taxon>Bacillati</taxon>
        <taxon>Actinomycetota</taxon>
        <taxon>Actinomycetes</taxon>
        <taxon>Kitasatosporales</taxon>
        <taxon>Streptomycetaceae</taxon>
        <taxon>Streptomyces</taxon>
    </lineage>
</organism>
<evidence type="ECO:0000256" key="2">
    <source>
        <dbReference type="ARBA" id="ARBA00023054"/>
    </source>
</evidence>
<evidence type="ECO:0000259" key="5">
    <source>
        <dbReference type="Pfam" id="PF01471"/>
    </source>
</evidence>
<feature type="region of interest" description="Disordered" evidence="3">
    <location>
        <begin position="89"/>
        <end position="182"/>
    </location>
</feature>
<sequence>MTPPDETDELHRAGTSAGALELHEPGEVVSGTSAEGPGALVAAGGDGDGDSTETSSPARRRRRPLRTSLLVVVAIAVAAAAGLAATGALGGDSTDSASAAPSGPPATTKVKRTTLSSTETVDGNLGYGDTSTVQAPASSGSESGGGSDSGQSAQSPQSGQASQGDSSGDSGSAGIVTWMPSEGDTIKRGDAVYSVDQQKVPLLYGSTPFYRTLQSGVEGDDVEILEKNLSKLGYDGFTVDEEFTSGTAEAVQEWQDDLGREETGTVKSGDAVIADGARRVADTKASPGGALSGELLSWTATERVITVDLDVEYEDSVKKGTKASITLPDNSSAEAEVTDVGTPTTPKSDSESSDSGESEDSDTPTLPVELKVDDQKKLGNYQAASVDVELKDETRENVLAVPINALVAEGGGGYAVEVVTSKGSEYRPVKVGLFANSLVEVSGKGITEGLVVGVPK</sequence>
<feature type="region of interest" description="Disordered" evidence="3">
    <location>
        <begin position="323"/>
        <end position="372"/>
    </location>
</feature>
<dbReference type="SUPFAM" id="SSF47090">
    <property type="entry name" value="PGBD-like"/>
    <property type="match status" value="1"/>
</dbReference>